<dbReference type="Proteomes" id="UP000029443">
    <property type="component" value="Unassembled WGS sequence"/>
</dbReference>
<evidence type="ECO:0000313" key="2">
    <source>
        <dbReference type="Proteomes" id="UP000029443"/>
    </source>
</evidence>
<name>A0ABR4WIV2_9GAMM</name>
<dbReference type="RefSeq" id="WP_035244735.1">
    <property type="nucleotide sequence ID" value="NZ_ARXU01000001.1"/>
</dbReference>
<sequence length="255" mass="28636">MNMIQLYQEAINKMVVAFNEMASQLGVPKRVFINGGYAYRYEKKTIYVAIFLKLARVVTGLQAIIQLNSAGLLQEQAVIHRVADELTEDITFLTFSVIFADATELHNKYLEAFFEEEIEGGKSAIESAQKRPMVPRKKIRSYINKDRGAGEDPGRGAEISRTLSKTYSGYVHAAAPQIMELFSGDPPIVCLGAAHGSPLYQDHVDDMFNYFYRGLIAFSYGAKSFGNEGLFTFLFEYTKEFATKSGRAEYLVQKP</sequence>
<gene>
    <name evidence="1" type="ORF">T9A_00474</name>
</gene>
<accession>A0ABR4WIV2</accession>
<keyword evidence="2" id="KW-1185">Reference proteome</keyword>
<evidence type="ECO:0000313" key="1">
    <source>
        <dbReference type="EMBL" id="KGD63154.1"/>
    </source>
</evidence>
<proteinExistence type="predicted"/>
<dbReference type="EMBL" id="ARXU01000001">
    <property type="protein sequence ID" value="KGD63154.1"/>
    <property type="molecule type" value="Genomic_DNA"/>
</dbReference>
<protein>
    <submittedName>
        <fullName evidence="1">Uncharacterized protein</fullName>
    </submittedName>
</protein>
<comment type="caution">
    <text evidence="1">The sequence shown here is derived from an EMBL/GenBank/DDBJ whole genome shotgun (WGS) entry which is preliminary data.</text>
</comment>
<organism evidence="1 2">
    <name type="scientific">Alcanivorax jadensis T9</name>
    <dbReference type="NCBI Taxonomy" id="1177181"/>
    <lineage>
        <taxon>Bacteria</taxon>
        <taxon>Pseudomonadati</taxon>
        <taxon>Pseudomonadota</taxon>
        <taxon>Gammaproteobacteria</taxon>
        <taxon>Oceanospirillales</taxon>
        <taxon>Alcanivoracaceae</taxon>
        <taxon>Alcanivorax</taxon>
    </lineage>
</organism>
<reference evidence="1 2" key="1">
    <citation type="submission" date="2012-09" db="EMBL/GenBank/DDBJ databases">
        <title>Genome Sequence of alkane-degrading Bacterium Alcanivorax jadensis T9.</title>
        <authorList>
            <person name="Lai Q."/>
            <person name="Shao Z."/>
        </authorList>
    </citation>
    <scope>NUCLEOTIDE SEQUENCE [LARGE SCALE GENOMIC DNA]</scope>
    <source>
        <strain evidence="1 2">T9</strain>
    </source>
</reference>